<evidence type="ECO:0000313" key="12">
    <source>
        <dbReference type="Proteomes" id="UP001218218"/>
    </source>
</evidence>
<dbReference type="Gene3D" id="3.30.200.20">
    <property type="entry name" value="Phosphorylase Kinase, domain 1"/>
    <property type="match status" value="1"/>
</dbReference>
<evidence type="ECO:0000256" key="8">
    <source>
        <dbReference type="ARBA" id="ARBA00048679"/>
    </source>
</evidence>
<dbReference type="GO" id="GO:0035556">
    <property type="term" value="P:intracellular signal transduction"/>
    <property type="evidence" value="ECO:0007669"/>
    <property type="project" value="TreeGrafter"/>
</dbReference>
<dbReference type="PANTHER" id="PTHR24419:SF18">
    <property type="entry name" value="SERINE_THREONINE-PROTEIN KINASE HASPIN"/>
    <property type="match status" value="1"/>
</dbReference>
<evidence type="ECO:0000256" key="3">
    <source>
        <dbReference type="ARBA" id="ARBA00022679"/>
    </source>
</evidence>
<dbReference type="InterPro" id="IPR024604">
    <property type="entry name" value="GSG2_C"/>
</dbReference>
<feature type="region of interest" description="Disordered" evidence="9">
    <location>
        <begin position="1"/>
        <end position="145"/>
    </location>
</feature>
<dbReference type="AlphaFoldDB" id="A0AAD7AVM3"/>
<evidence type="ECO:0000256" key="7">
    <source>
        <dbReference type="ARBA" id="ARBA00047899"/>
    </source>
</evidence>
<evidence type="ECO:0000256" key="9">
    <source>
        <dbReference type="SAM" id="MobiDB-lite"/>
    </source>
</evidence>
<protein>
    <recommendedName>
        <fullName evidence="1">non-specific serine/threonine protein kinase</fullName>
        <ecNumber evidence="1">2.7.11.1</ecNumber>
    </recommendedName>
</protein>
<dbReference type="GO" id="GO:0005634">
    <property type="term" value="C:nucleus"/>
    <property type="evidence" value="ECO:0007669"/>
    <property type="project" value="TreeGrafter"/>
</dbReference>
<keyword evidence="12" id="KW-1185">Reference proteome</keyword>
<keyword evidence="2" id="KW-0723">Serine/threonine-protein kinase</keyword>
<feature type="region of interest" description="Disordered" evidence="9">
    <location>
        <begin position="173"/>
        <end position="227"/>
    </location>
</feature>
<name>A0AAD7AVM3_9AGAR</name>
<comment type="catalytic activity">
    <reaction evidence="7">
        <text>L-threonyl-[protein] + ATP = O-phospho-L-threonyl-[protein] + ADP + H(+)</text>
        <dbReference type="Rhea" id="RHEA:46608"/>
        <dbReference type="Rhea" id="RHEA-COMP:11060"/>
        <dbReference type="Rhea" id="RHEA-COMP:11605"/>
        <dbReference type="ChEBI" id="CHEBI:15378"/>
        <dbReference type="ChEBI" id="CHEBI:30013"/>
        <dbReference type="ChEBI" id="CHEBI:30616"/>
        <dbReference type="ChEBI" id="CHEBI:61977"/>
        <dbReference type="ChEBI" id="CHEBI:456216"/>
        <dbReference type="EC" id="2.7.11.1"/>
    </reaction>
</comment>
<dbReference type="Gene3D" id="1.10.510.10">
    <property type="entry name" value="Transferase(Phosphotransferase) domain 1"/>
    <property type="match status" value="1"/>
</dbReference>
<dbReference type="SMART" id="SM01331">
    <property type="entry name" value="DUF3635"/>
    <property type="match status" value="1"/>
</dbReference>
<dbReference type="SUPFAM" id="SSF56112">
    <property type="entry name" value="Protein kinase-like (PK-like)"/>
    <property type="match status" value="1"/>
</dbReference>
<comment type="catalytic activity">
    <reaction evidence="8">
        <text>L-seryl-[protein] + ATP = O-phospho-L-seryl-[protein] + ADP + H(+)</text>
        <dbReference type="Rhea" id="RHEA:17989"/>
        <dbReference type="Rhea" id="RHEA-COMP:9863"/>
        <dbReference type="Rhea" id="RHEA-COMP:11604"/>
        <dbReference type="ChEBI" id="CHEBI:15378"/>
        <dbReference type="ChEBI" id="CHEBI:29999"/>
        <dbReference type="ChEBI" id="CHEBI:30616"/>
        <dbReference type="ChEBI" id="CHEBI:83421"/>
        <dbReference type="ChEBI" id="CHEBI:456216"/>
        <dbReference type="EC" id="2.7.11.1"/>
    </reaction>
</comment>
<evidence type="ECO:0000256" key="1">
    <source>
        <dbReference type="ARBA" id="ARBA00012513"/>
    </source>
</evidence>
<dbReference type="GO" id="GO:0072354">
    <property type="term" value="F:histone H3T3 kinase activity"/>
    <property type="evidence" value="ECO:0007669"/>
    <property type="project" value="TreeGrafter"/>
</dbReference>
<keyword evidence="3" id="KW-0808">Transferase</keyword>
<keyword evidence="4" id="KW-0547">Nucleotide-binding</keyword>
<evidence type="ECO:0000256" key="5">
    <source>
        <dbReference type="ARBA" id="ARBA00022777"/>
    </source>
</evidence>
<feature type="region of interest" description="Disordered" evidence="9">
    <location>
        <begin position="260"/>
        <end position="344"/>
    </location>
</feature>
<sequence>MLGYHTKQVTAYGKRRQRIVNDETQRFPKAPPSIFDDLPPPTWAPVASRMKKRENHAPSSAAPSAKPKSKSKSQSPKILHMSRGKKRLGSPVVSPAGRKMPPRKTMPQMRRLEDEDGEALTPSRRPLGVKGLNTPGGIRRGSGKAATPLLATPRFSPLVDVDILVLDDQGQTLSHERRVQGPRRVTDSDSEDELVPQPKPPRRLRQLVPLRVDSDESDSDADDTIDVPTAPLIPVAAVLQAPTRGRQPRLQVEVLIPPLKRIPPGRAPPVARPAESPSPPRSISTIDIPAPAPAPSRYQTTPPPPRARPLTPIGGRRRGHWPGQWLNGPPSPPSPTTPSDDDLDLTLDISSLSLVLSPPPPRARPSLTDVPDYLQPLLAECGQASSGLHNFSTFISTFPFDPLVAGSARTGDVGFRKIGEASYSEVFGIGDVVLKVIPLRDESQRKPRPHANVYDAEADGPFATDAKDVLKEVIVTHAMGQVCAGFVKLLRTYVVRGTYPQVLLELWDEYYERKGSEGVRPDTFTVSQAYAIIVLPNGGPDLEAYTFPTKGGWKQACSVFWQVAKALAHAEQLVSFEHRDLHLGQILVKEVPLPSASQHPLQTVNQNRTKAPKASTPLMDDPVHGVRATLIDLGLSRMDAGDGSGGEMVHWTPFEEEIFQGEGDYQFDIYRYMRAHNRGNWEAFNPLTNAMWLHYLAIKLLKAKSLKAPARPRKSTAAPSAGGASGAGGSRSKAGFTDRECYECMLDLEEWLGRCVAAVVPAVAKAKGRKKKGVAAAPEVPVQTPAALLLGPLCAGEVVGYGVKKGWIRAVA</sequence>
<keyword evidence="6" id="KW-0067">ATP-binding</keyword>
<organism evidence="11 12">
    <name type="scientific">Mycena albidolilacea</name>
    <dbReference type="NCBI Taxonomy" id="1033008"/>
    <lineage>
        <taxon>Eukaryota</taxon>
        <taxon>Fungi</taxon>
        <taxon>Dikarya</taxon>
        <taxon>Basidiomycota</taxon>
        <taxon>Agaricomycotina</taxon>
        <taxon>Agaricomycetes</taxon>
        <taxon>Agaricomycetidae</taxon>
        <taxon>Agaricales</taxon>
        <taxon>Marasmiineae</taxon>
        <taxon>Mycenaceae</taxon>
        <taxon>Mycena</taxon>
    </lineage>
</organism>
<feature type="domain" description="Serine/threonine-protein kinase haspin C-terminal" evidence="10">
    <location>
        <begin position="656"/>
        <end position="746"/>
    </location>
</feature>
<feature type="compositionally biased region" description="Low complexity" evidence="9">
    <location>
        <begin position="57"/>
        <end position="77"/>
    </location>
</feature>
<reference evidence="11" key="1">
    <citation type="submission" date="2023-03" db="EMBL/GenBank/DDBJ databases">
        <title>Massive genome expansion in bonnet fungi (Mycena s.s.) driven by repeated elements and novel gene families across ecological guilds.</title>
        <authorList>
            <consortium name="Lawrence Berkeley National Laboratory"/>
            <person name="Harder C.B."/>
            <person name="Miyauchi S."/>
            <person name="Viragh M."/>
            <person name="Kuo A."/>
            <person name="Thoen E."/>
            <person name="Andreopoulos B."/>
            <person name="Lu D."/>
            <person name="Skrede I."/>
            <person name="Drula E."/>
            <person name="Henrissat B."/>
            <person name="Morin E."/>
            <person name="Kohler A."/>
            <person name="Barry K."/>
            <person name="LaButti K."/>
            <person name="Morin E."/>
            <person name="Salamov A."/>
            <person name="Lipzen A."/>
            <person name="Mereny Z."/>
            <person name="Hegedus B."/>
            <person name="Baldrian P."/>
            <person name="Stursova M."/>
            <person name="Weitz H."/>
            <person name="Taylor A."/>
            <person name="Grigoriev I.V."/>
            <person name="Nagy L.G."/>
            <person name="Martin F."/>
            <person name="Kauserud H."/>
        </authorList>
    </citation>
    <scope>NUCLEOTIDE SEQUENCE</scope>
    <source>
        <strain evidence="11">CBHHK002</strain>
    </source>
</reference>
<dbReference type="GO" id="GO:0005737">
    <property type="term" value="C:cytoplasm"/>
    <property type="evidence" value="ECO:0007669"/>
    <property type="project" value="TreeGrafter"/>
</dbReference>
<evidence type="ECO:0000313" key="11">
    <source>
        <dbReference type="EMBL" id="KAJ7368613.1"/>
    </source>
</evidence>
<evidence type="ECO:0000259" key="10">
    <source>
        <dbReference type="SMART" id="SM01331"/>
    </source>
</evidence>
<feature type="compositionally biased region" description="Pro residues" evidence="9">
    <location>
        <begin position="265"/>
        <end position="280"/>
    </location>
</feature>
<dbReference type="EC" id="2.7.11.1" evidence="1"/>
<dbReference type="InterPro" id="IPR011009">
    <property type="entry name" value="Kinase-like_dom_sf"/>
</dbReference>
<dbReference type="EMBL" id="JARIHO010000001">
    <property type="protein sequence ID" value="KAJ7368613.1"/>
    <property type="molecule type" value="Genomic_DNA"/>
</dbReference>
<accession>A0AAD7AVM3</accession>
<dbReference type="GO" id="GO:0000278">
    <property type="term" value="P:mitotic cell cycle"/>
    <property type="evidence" value="ECO:0007669"/>
    <property type="project" value="TreeGrafter"/>
</dbReference>
<dbReference type="Pfam" id="PF12330">
    <property type="entry name" value="Haspin_kinase"/>
    <property type="match status" value="1"/>
</dbReference>
<dbReference type="Proteomes" id="UP001218218">
    <property type="component" value="Unassembled WGS sequence"/>
</dbReference>
<feature type="compositionally biased region" description="Acidic residues" evidence="9">
    <location>
        <begin position="215"/>
        <end position="225"/>
    </location>
</feature>
<feature type="compositionally biased region" description="Basic and acidic residues" evidence="9">
    <location>
        <begin position="174"/>
        <end position="187"/>
    </location>
</feature>
<proteinExistence type="predicted"/>
<dbReference type="PANTHER" id="PTHR24419">
    <property type="entry name" value="INTERLEUKIN-1 RECEPTOR-ASSOCIATED KINASE"/>
    <property type="match status" value="1"/>
</dbReference>
<gene>
    <name evidence="11" type="ORF">DFH08DRAFT_1071282</name>
</gene>
<evidence type="ECO:0000256" key="6">
    <source>
        <dbReference type="ARBA" id="ARBA00022840"/>
    </source>
</evidence>
<evidence type="ECO:0000256" key="4">
    <source>
        <dbReference type="ARBA" id="ARBA00022741"/>
    </source>
</evidence>
<comment type="caution">
    <text evidence="11">The sequence shown here is derived from an EMBL/GenBank/DDBJ whole genome shotgun (WGS) entry which is preliminary data.</text>
</comment>
<evidence type="ECO:0000256" key="2">
    <source>
        <dbReference type="ARBA" id="ARBA00022527"/>
    </source>
</evidence>
<keyword evidence="5 11" id="KW-0418">Kinase</keyword>
<dbReference type="GO" id="GO:0005524">
    <property type="term" value="F:ATP binding"/>
    <property type="evidence" value="ECO:0007669"/>
    <property type="project" value="UniProtKB-KW"/>
</dbReference>
<feature type="region of interest" description="Disordered" evidence="9">
    <location>
        <begin position="711"/>
        <end position="735"/>
    </location>
</feature>